<evidence type="ECO:0000313" key="9">
    <source>
        <dbReference type="WBParaSite" id="TMUE_3000013150.1"/>
    </source>
</evidence>
<dbReference type="EC" id="2.7.7.102" evidence="6"/>
<evidence type="ECO:0000256" key="1">
    <source>
        <dbReference type="ARBA" id="ARBA00009762"/>
    </source>
</evidence>
<dbReference type="WBParaSite" id="TMUE_3000013150.1">
    <property type="protein sequence ID" value="TMUE_3000013150.1"/>
    <property type="gene ID" value="WBGene00285060"/>
</dbReference>
<dbReference type="GO" id="GO:0031297">
    <property type="term" value="P:replication fork processing"/>
    <property type="evidence" value="ECO:0007669"/>
    <property type="project" value="TreeGrafter"/>
</dbReference>
<dbReference type="GO" id="GO:0006264">
    <property type="term" value="P:mitochondrial DNA replication"/>
    <property type="evidence" value="ECO:0007669"/>
    <property type="project" value="TreeGrafter"/>
</dbReference>
<proteinExistence type="inferred from homology"/>
<dbReference type="GO" id="GO:0003887">
    <property type="term" value="F:DNA-directed DNA polymerase activity"/>
    <property type="evidence" value="ECO:0007669"/>
    <property type="project" value="UniProtKB-KW"/>
</dbReference>
<keyword evidence="3" id="KW-0548">Nucleotidyltransferase</keyword>
<accession>A0A5S6R0Z4</accession>
<keyword evidence="8" id="KW-1185">Reference proteome</keyword>
<dbReference type="GO" id="GO:0009411">
    <property type="term" value="P:response to UV"/>
    <property type="evidence" value="ECO:0007669"/>
    <property type="project" value="TreeGrafter"/>
</dbReference>
<keyword evidence="3" id="KW-0239">DNA-directed DNA polymerase</keyword>
<comment type="catalytic activity">
    <reaction evidence="7">
        <text>DNA(n) + a 2'-deoxyribonucleoside 5'-triphosphate = DNA(n+1) + diphosphate</text>
        <dbReference type="Rhea" id="RHEA:22508"/>
        <dbReference type="Rhea" id="RHEA-COMP:17339"/>
        <dbReference type="Rhea" id="RHEA-COMP:17340"/>
        <dbReference type="ChEBI" id="CHEBI:33019"/>
        <dbReference type="ChEBI" id="CHEBI:61560"/>
        <dbReference type="ChEBI" id="CHEBI:173112"/>
        <dbReference type="EC" id="2.7.7.7"/>
    </reaction>
    <physiologicalReaction direction="left-to-right" evidence="7">
        <dbReference type="Rhea" id="RHEA:22509"/>
    </physiologicalReaction>
</comment>
<reference evidence="9" key="2">
    <citation type="submission" date="2019-12" db="UniProtKB">
        <authorList>
            <consortium name="WormBaseParasite"/>
        </authorList>
    </citation>
    <scope>IDENTIFICATION</scope>
</reference>
<sequence>MPIEGLNPSVFYGTVSTRQKSPLHRSIEQRVMHNRAHPLFEPHRYSLISDSSVWRAFRCQSDAVKYLETRLVHDNLKIFSFESHVSCGGRAFLVVAAQSFWSVYKRLPNNMRYCYELIREGKPCHLYFDLEFHFSVNPDMIGERCVKSFIAYFQEKANELLGIEVPTDCILDLDSTTDQKFSRHLIIHLPDGVVFSDNKEAGNFVNDMCAALKSLSEEQRRERGLSCLFVHTKDGNETLLCDQGVYTRNRTFRLFLSSKLGQHNPLLLASSCTFYTGKQREASEENIFFDSLIEVSSYKRCISYTPQYCSQFVMKFPNLKEHFTDATEGINCPLPFAALNCFFEDYLRRQKADARIRRWVHAASAGLLILDIANYRYCHRIAREHKSNHIMYVVDLRRHLFYQKCHDQECKAVDYRSNDFPLPSGLLERKCAPTLEDSVSDEQFEKMVAEFERHGNAI</sequence>
<organism evidence="8 9">
    <name type="scientific">Trichuris muris</name>
    <name type="common">Mouse whipworm</name>
    <dbReference type="NCBI Taxonomy" id="70415"/>
    <lineage>
        <taxon>Eukaryota</taxon>
        <taxon>Metazoa</taxon>
        <taxon>Ecdysozoa</taxon>
        <taxon>Nematoda</taxon>
        <taxon>Enoplea</taxon>
        <taxon>Dorylaimia</taxon>
        <taxon>Trichinellida</taxon>
        <taxon>Trichuridae</taxon>
        <taxon>Trichuris</taxon>
    </lineage>
</organism>
<dbReference type="AlphaFoldDB" id="A0A5S6R0Z4"/>
<protein>
    <recommendedName>
        <fullName evidence="4">DNA-directed primase/polymerase protein</fullName>
        <ecNumber evidence="6">2.7.7.102</ecNumber>
        <ecNumber evidence="2">2.7.7.7</ecNumber>
    </recommendedName>
</protein>
<comment type="similarity">
    <text evidence="1">Belongs to the eukaryotic-type primase small subunit family.</text>
</comment>
<dbReference type="Pfam" id="PF03121">
    <property type="entry name" value="Herpes_UL52"/>
    <property type="match status" value="1"/>
</dbReference>
<keyword evidence="3" id="KW-0808">Transferase</keyword>
<dbReference type="PANTHER" id="PTHR31399:SF0">
    <property type="entry name" value="DNA-DIRECTED PRIMASE_POLYMERASE PROTEIN"/>
    <property type="match status" value="1"/>
</dbReference>
<dbReference type="Proteomes" id="UP000046395">
    <property type="component" value="Unassembled WGS sequence"/>
</dbReference>
<evidence type="ECO:0000256" key="7">
    <source>
        <dbReference type="ARBA" id="ARBA00047303"/>
    </source>
</evidence>
<evidence type="ECO:0000313" key="8">
    <source>
        <dbReference type="Proteomes" id="UP000046395"/>
    </source>
</evidence>
<evidence type="ECO:0000256" key="5">
    <source>
        <dbReference type="ARBA" id="ARBA00044677"/>
    </source>
</evidence>
<dbReference type="GO" id="GO:0005634">
    <property type="term" value="C:nucleus"/>
    <property type="evidence" value="ECO:0007669"/>
    <property type="project" value="TreeGrafter"/>
</dbReference>
<evidence type="ECO:0000256" key="6">
    <source>
        <dbReference type="ARBA" id="ARBA00044768"/>
    </source>
</evidence>
<dbReference type="GO" id="GO:0042276">
    <property type="term" value="P:error-prone translesion synthesis"/>
    <property type="evidence" value="ECO:0007669"/>
    <property type="project" value="InterPro"/>
</dbReference>
<reference evidence="8" key="1">
    <citation type="submission" date="2014-03" db="EMBL/GenBank/DDBJ databases">
        <title>The whipworm genome and dual-species transcriptomics of an intimate host-pathogen interaction.</title>
        <authorList>
            <person name="Foth B.J."/>
            <person name="Tsai I.J."/>
            <person name="Reid A.J."/>
            <person name="Bancroft A.J."/>
            <person name="Nichol S."/>
            <person name="Tracey A."/>
            <person name="Holroyd N."/>
            <person name="Cotton J.A."/>
            <person name="Stanley E.J."/>
            <person name="Zarowiecki M."/>
            <person name="Liu J.Z."/>
            <person name="Huckvale T."/>
            <person name="Cooper P.J."/>
            <person name="Grencis R.K."/>
            <person name="Berriman M."/>
        </authorList>
    </citation>
    <scope>NUCLEOTIDE SEQUENCE [LARGE SCALE GENOMIC DNA]</scope>
    <source>
        <strain evidence="8">Edinburgh</strain>
    </source>
</reference>
<dbReference type="WBParaSite" id="TMUE_3000013150.2">
    <property type="protein sequence ID" value="TMUE_3000013150.2"/>
    <property type="gene ID" value="WBGene00285060"/>
</dbReference>
<dbReference type="GO" id="GO:0005759">
    <property type="term" value="C:mitochondrial matrix"/>
    <property type="evidence" value="ECO:0007669"/>
    <property type="project" value="TreeGrafter"/>
</dbReference>
<dbReference type="EC" id="2.7.7.7" evidence="2"/>
<comment type="catalytic activity">
    <reaction evidence="5">
        <text>ssDNA + n NTP = ssDNA/pppN(pN)n-1 hybrid + (n-1) diphosphate.</text>
        <dbReference type="EC" id="2.7.7.102"/>
    </reaction>
</comment>
<name>A0A5S6R0Z4_TRIMR</name>
<dbReference type="PANTHER" id="PTHR31399">
    <property type="entry name" value="DNA-DIRECTED PRIMASE / POLYMERASE PROTEIN"/>
    <property type="match status" value="1"/>
</dbReference>
<dbReference type="STRING" id="70415.A0A5S6R0Z4"/>
<evidence type="ECO:0000256" key="4">
    <source>
        <dbReference type="ARBA" id="ARBA00026139"/>
    </source>
</evidence>
<dbReference type="GO" id="GO:0003682">
    <property type="term" value="F:chromatin binding"/>
    <property type="evidence" value="ECO:0007669"/>
    <property type="project" value="TreeGrafter"/>
</dbReference>
<evidence type="ECO:0000256" key="2">
    <source>
        <dbReference type="ARBA" id="ARBA00012417"/>
    </source>
</evidence>
<evidence type="ECO:0000256" key="3">
    <source>
        <dbReference type="ARBA" id="ARBA00022932"/>
    </source>
</evidence>
<dbReference type="InterPro" id="IPR044917">
    <property type="entry name" value="PRIMPOL"/>
</dbReference>